<comment type="similarity">
    <text evidence="5 6">Belongs to the autoinducer synthase family.</text>
</comment>
<evidence type="ECO:0000256" key="2">
    <source>
        <dbReference type="ARBA" id="ARBA00022679"/>
    </source>
</evidence>
<evidence type="ECO:0000313" key="7">
    <source>
        <dbReference type="EMBL" id="NYH95764.1"/>
    </source>
</evidence>
<dbReference type="EC" id="2.3.1.184" evidence="6"/>
<sequence>MNRIGPIGYLSYLVDFQTLKLIAQGGRSVNSHCRAPDGSLPSSWYVAAYPDLMRCEQSSSSQVIFMQQSSGINGASLVDPALRAMFEARKRVFVDLLGWDVPVLDGTFEIDQFDTPSAAYLVLTGENCEHRASARLLRSDGPHILRDLFPQLCTGPVPQDEAFREITRFCIDPTLPRADRRSVRNQLVSALADFAISEGISGYSAVAPVPWFRQIAQFGWRCQQLGPCVSIDGQQLVALRIDIDQDTRAQLANAGIYYRNPKPEAYGGMELAA</sequence>
<comment type="caution">
    <text evidence="7">The sequence shown here is derived from an EMBL/GenBank/DDBJ whole genome shotgun (WGS) entry which is preliminary data.</text>
</comment>
<keyword evidence="4 5" id="KW-0071">Autoinducer synthesis</keyword>
<dbReference type="Proteomes" id="UP000522081">
    <property type="component" value="Unassembled WGS sequence"/>
</dbReference>
<evidence type="ECO:0000256" key="4">
    <source>
        <dbReference type="ARBA" id="ARBA00022929"/>
    </source>
</evidence>
<keyword evidence="3 6" id="KW-0949">S-adenosyl-L-methionine</keyword>
<protein>
    <recommendedName>
        <fullName evidence="6">Acyl-homoserine-lactone synthase</fullName>
        <ecNumber evidence="6">2.3.1.184</ecNumber>
    </recommendedName>
    <alternativeName>
        <fullName evidence="6">Autoinducer synthesis protein</fullName>
    </alternativeName>
</protein>
<dbReference type="PANTHER" id="PTHR39322:SF1">
    <property type="entry name" value="ISOVALERYL-HOMOSERINE LACTONE SYNTHASE"/>
    <property type="match status" value="1"/>
</dbReference>
<accession>A0A7Z0BU26</accession>
<dbReference type="GO" id="GO:0061579">
    <property type="term" value="F:N-acyl homoserine lactone synthase activity"/>
    <property type="evidence" value="ECO:0007669"/>
    <property type="project" value="UniProtKB-UniRule"/>
</dbReference>
<name>A0A7Z0BU26_9SPHN</name>
<organism evidence="7 8">
    <name type="scientific">Novosphingobium marinum</name>
    <dbReference type="NCBI Taxonomy" id="1514948"/>
    <lineage>
        <taxon>Bacteria</taxon>
        <taxon>Pseudomonadati</taxon>
        <taxon>Pseudomonadota</taxon>
        <taxon>Alphaproteobacteria</taxon>
        <taxon>Sphingomonadales</taxon>
        <taxon>Sphingomonadaceae</taxon>
        <taxon>Novosphingobium</taxon>
    </lineage>
</organism>
<keyword evidence="2 6" id="KW-0808">Transferase</keyword>
<dbReference type="SUPFAM" id="SSF55729">
    <property type="entry name" value="Acyl-CoA N-acyltransferases (Nat)"/>
    <property type="match status" value="1"/>
</dbReference>
<evidence type="ECO:0000256" key="3">
    <source>
        <dbReference type="ARBA" id="ARBA00022691"/>
    </source>
</evidence>
<dbReference type="PRINTS" id="PR01549">
    <property type="entry name" value="AUTOINDCRSYN"/>
</dbReference>
<comment type="catalytic activity">
    <reaction evidence="6">
        <text>a fatty acyl-[ACP] + S-adenosyl-L-methionine = an N-acyl-L-homoserine lactone + S-methyl-5'-thioadenosine + holo-[ACP] + H(+)</text>
        <dbReference type="Rhea" id="RHEA:10096"/>
        <dbReference type="Rhea" id="RHEA-COMP:9685"/>
        <dbReference type="Rhea" id="RHEA-COMP:14125"/>
        <dbReference type="ChEBI" id="CHEBI:15378"/>
        <dbReference type="ChEBI" id="CHEBI:17509"/>
        <dbReference type="ChEBI" id="CHEBI:55474"/>
        <dbReference type="ChEBI" id="CHEBI:59789"/>
        <dbReference type="ChEBI" id="CHEBI:64479"/>
        <dbReference type="ChEBI" id="CHEBI:138651"/>
        <dbReference type="EC" id="2.3.1.184"/>
    </reaction>
</comment>
<dbReference type="RefSeq" id="WP_229735543.1">
    <property type="nucleotide sequence ID" value="NZ_BMGF01000003.1"/>
</dbReference>
<evidence type="ECO:0000256" key="1">
    <source>
        <dbReference type="ARBA" id="ARBA00022654"/>
    </source>
</evidence>
<keyword evidence="8" id="KW-1185">Reference proteome</keyword>
<dbReference type="InterPro" id="IPR001690">
    <property type="entry name" value="Autoind_synthase"/>
</dbReference>
<evidence type="ECO:0000256" key="6">
    <source>
        <dbReference type="RuleBase" id="RU361135"/>
    </source>
</evidence>
<dbReference type="EMBL" id="JACBZF010000003">
    <property type="protein sequence ID" value="NYH95764.1"/>
    <property type="molecule type" value="Genomic_DNA"/>
</dbReference>
<dbReference type="InterPro" id="IPR016181">
    <property type="entry name" value="Acyl_CoA_acyltransferase"/>
</dbReference>
<dbReference type="Pfam" id="PF00765">
    <property type="entry name" value="Autoind_synth"/>
    <property type="match status" value="1"/>
</dbReference>
<proteinExistence type="inferred from homology"/>
<gene>
    <name evidence="7" type="ORF">FHS75_002093</name>
</gene>
<dbReference type="PANTHER" id="PTHR39322">
    <property type="entry name" value="ACYL-HOMOSERINE-LACTONE SYNTHASE"/>
    <property type="match status" value="1"/>
</dbReference>
<evidence type="ECO:0000313" key="8">
    <source>
        <dbReference type="Proteomes" id="UP000522081"/>
    </source>
</evidence>
<evidence type="ECO:0000256" key="5">
    <source>
        <dbReference type="PROSITE-ProRule" id="PRU00533"/>
    </source>
</evidence>
<dbReference type="Gene3D" id="3.40.630.30">
    <property type="match status" value="1"/>
</dbReference>
<reference evidence="7 8" key="1">
    <citation type="submission" date="2020-07" db="EMBL/GenBank/DDBJ databases">
        <title>Genomic Encyclopedia of Type Strains, Phase IV (KMG-IV): sequencing the most valuable type-strain genomes for metagenomic binning, comparative biology and taxonomic classification.</title>
        <authorList>
            <person name="Goeker M."/>
        </authorList>
    </citation>
    <scope>NUCLEOTIDE SEQUENCE [LARGE SCALE GENOMIC DNA]</scope>
    <source>
        <strain evidence="7 8">DSM 29043</strain>
    </source>
</reference>
<keyword evidence="1 5" id="KW-0673">Quorum sensing</keyword>
<dbReference type="GO" id="GO:0009372">
    <property type="term" value="P:quorum sensing"/>
    <property type="evidence" value="ECO:0007669"/>
    <property type="project" value="UniProtKB-UniRule"/>
</dbReference>
<dbReference type="PROSITE" id="PS51187">
    <property type="entry name" value="AUTOINDUCER_SYNTH_2"/>
    <property type="match status" value="1"/>
</dbReference>
<dbReference type="GO" id="GO:0007165">
    <property type="term" value="P:signal transduction"/>
    <property type="evidence" value="ECO:0007669"/>
    <property type="project" value="TreeGrafter"/>
</dbReference>
<dbReference type="AlphaFoldDB" id="A0A7Z0BU26"/>